<proteinExistence type="predicted"/>
<accession>A0A8X7XHU6</accession>
<dbReference type="AlphaFoldDB" id="A0A8X7XHU6"/>
<dbReference type="PANTHER" id="PTHR13410:SF9">
    <property type="entry name" value="PROTEIN PBDC1"/>
    <property type="match status" value="1"/>
</dbReference>
<dbReference type="InterPro" id="IPR021148">
    <property type="entry name" value="Polysacc_synth_dom"/>
</dbReference>
<dbReference type="Gene3D" id="1.10.3560.10">
    <property type="entry name" value="yst0336 like domain"/>
    <property type="match status" value="1"/>
</dbReference>
<feature type="non-terminal residue" evidence="2">
    <location>
        <position position="130"/>
    </location>
</feature>
<dbReference type="PANTHER" id="PTHR13410">
    <property type="entry name" value="PROTEIN PBDC1"/>
    <property type="match status" value="1"/>
</dbReference>
<evidence type="ECO:0000259" key="1">
    <source>
        <dbReference type="Pfam" id="PF04669"/>
    </source>
</evidence>
<comment type="caution">
    <text evidence="2">The sequence shown here is derived from an EMBL/GenBank/DDBJ whole genome shotgun (WGS) entry which is preliminary data.</text>
</comment>
<dbReference type="EMBL" id="JAATIS010000220">
    <property type="protein sequence ID" value="KAG2469400.1"/>
    <property type="molecule type" value="Genomic_DNA"/>
</dbReference>
<gene>
    <name evidence="2" type="primary">Pbdc1</name>
    <name evidence="2" type="ORF">GTO96_0004737</name>
</gene>
<evidence type="ECO:0000313" key="2">
    <source>
        <dbReference type="EMBL" id="KAG2469400.1"/>
    </source>
</evidence>
<dbReference type="GO" id="GO:0005737">
    <property type="term" value="C:cytoplasm"/>
    <property type="evidence" value="ECO:0007669"/>
    <property type="project" value="TreeGrafter"/>
</dbReference>
<feature type="non-terminal residue" evidence="2">
    <location>
        <position position="1"/>
    </location>
</feature>
<reference evidence="2 3" key="1">
    <citation type="journal article" date="2021" name="Cell">
        <title>Tracing the genetic footprints of vertebrate landing in non-teleost ray-finned fishes.</title>
        <authorList>
            <person name="Bi X."/>
            <person name="Wang K."/>
            <person name="Yang L."/>
            <person name="Pan H."/>
            <person name="Jiang H."/>
            <person name="Wei Q."/>
            <person name="Fang M."/>
            <person name="Yu H."/>
            <person name="Zhu C."/>
            <person name="Cai Y."/>
            <person name="He Y."/>
            <person name="Gan X."/>
            <person name="Zeng H."/>
            <person name="Yu D."/>
            <person name="Zhu Y."/>
            <person name="Jiang H."/>
            <person name="Qiu Q."/>
            <person name="Yang H."/>
            <person name="Zhang Y.E."/>
            <person name="Wang W."/>
            <person name="Zhu M."/>
            <person name="He S."/>
            <person name="Zhang G."/>
        </authorList>
    </citation>
    <scope>NUCLEOTIDE SEQUENCE [LARGE SCALE GENOMIC DNA]</scope>
    <source>
        <strain evidence="2">Bchr_013</strain>
    </source>
</reference>
<dbReference type="Pfam" id="PF04669">
    <property type="entry name" value="PBDC1"/>
    <property type="match status" value="1"/>
</dbReference>
<dbReference type="InterPro" id="IPR008476">
    <property type="entry name" value="PBDC1_metazoa/fungi"/>
</dbReference>
<dbReference type="Proteomes" id="UP000886611">
    <property type="component" value="Unassembled WGS sequence"/>
</dbReference>
<dbReference type="InterPro" id="IPR023139">
    <property type="entry name" value="PBDC1-like_dom_sf"/>
</dbReference>
<name>A0A8X7XHU6_POLSE</name>
<feature type="domain" description="Polysaccharide biosynthesis" evidence="1">
    <location>
        <begin position="42"/>
        <end position="128"/>
    </location>
</feature>
<organism evidence="2 3">
    <name type="scientific">Polypterus senegalus</name>
    <name type="common">Senegal bichir</name>
    <dbReference type="NCBI Taxonomy" id="55291"/>
    <lineage>
        <taxon>Eukaryota</taxon>
        <taxon>Metazoa</taxon>
        <taxon>Chordata</taxon>
        <taxon>Craniata</taxon>
        <taxon>Vertebrata</taxon>
        <taxon>Euteleostomi</taxon>
        <taxon>Actinopterygii</taxon>
        <taxon>Polypteriformes</taxon>
        <taxon>Polypteridae</taxon>
        <taxon>Polypterus</taxon>
    </lineage>
</organism>
<sequence>MLRNLSMISLHLASIIVSPNLRIPLVITYRSSSWFLTQTRNSEQLISSVDPKFLRLTKADDNIYKEFREKFPNLNIHILDPEELKSEQAKEEWRPFCMQFDGTVEDYNYGTLLRLNSEKDYTEENTIFGK</sequence>
<evidence type="ECO:0000313" key="3">
    <source>
        <dbReference type="Proteomes" id="UP000886611"/>
    </source>
</evidence>
<keyword evidence="3" id="KW-1185">Reference proteome</keyword>
<protein>
    <submittedName>
        <fullName evidence="2">PBDC1 protein</fullName>
    </submittedName>
</protein>